<keyword evidence="4" id="KW-1185">Reference proteome</keyword>
<dbReference type="Pfam" id="PF01161">
    <property type="entry name" value="PBP"/>
    <property type="match status" value="1"/>
</dbReference>
<evidence type="ECO:0000256" key="1">
    <source>
        <dbReference type="SAM" id="MobiDB-lite"/>
    </source>
</evidence>
<feature type="signal peptide" evidence="2">
    <location>
        <begin position="1"/>
        <end position="25"/>
    </location>
</feature>
<proteinExistence type="predicted"/>
<dbReference type="Gene3D" id="3.90.280.10">
    <property type="entry name" value="PEBP-like"/>
    <property type="match status" value="1"/>
</dbReference>
<evidence type="ECO:0000313" key="4">
    <source>
        <dbReference type="Proteomes" id="UP000070371"/>
    </source>
</evidence>
<evidence type="ECO:0000313" key="3">
    <source>
        <dbReference type="EMBL" id="AML52348.1"/>
    </source>
</evidence>
<dbReference type="KEGG" id="hat:RC74_14645"/>
<reference evidence="3 4" key="1">
    <citation type="submission" date="2016-02" db="EMBL/GenBank/DDBJ databases">
        <title>Complete genome sequence of Halocynthiibacter arcticus PAMC 20958t from arctic marine sediment.</title>
        <authorList>
            <person name="Lee Y.M."/>
            <person name="Baek K."/>
            <person name="Lee H.K."/>
            <person name="Shin S.C."/>
        </authorList>
    </citation>
    <scope>NUCLEOTIDE SEQUENCE [LARGE SCALE GENOMIC DNA]</scope>
    <source>
        <strain evidence="3">PAMC 20958</strain>
    </source>
</reference>
<sequence>MTLAHRLSGLAPLLFCGIWAGAATAQDTFALTSPAIVSGGDLPSDLKCSRDGGDGLSPPLVWSTVPEGTQSLAVIMQHYPRGKIAGTDAPSQYWLLWNIPADTTAIPRGNPTSLGDEGADKDERFTGYTPPCSPRGARHEYTITLYALNAAPETLPSNDSLQVDWTTMTQAIGPLVISSSSFTFWN</sequence>
<dbReference type="SUPFAM" id="SSF49777">
    <property type="entry name" value="PEBP-like"/>
    <property type="match status" value="1"/>
</dbReference>
<dbReference type="InterPro" id="IPR008914">
    <property type="entry name" value="PEBP"/>
</dbReference>
<name>A0A126V203_9RHOB</name>
<dbReference type="EMBL" id="CP014327">
    <property type="protein sequence ID" value="AML52348.1"/>
    <property type="molecule type" value="Genomic_DNA"/>
</dbReference>
<dbReference type="NCBIfam" id="TIGR00481">
    <property type="entry name" value="YbhB/YbcL family Raf kinase inhibitor-like protein"/>
    <property type="match status" value="1"/>
</dbReference>
<keyword evidence="2" id="KW-0732">Signal</keyword>
<feature type="region of interest" description="Disordered" evidence="1">
    <location>
        <begin position="107"/>
        <end position="132"/>
    </location>
</feature>
<dbReference type="Proteomes" id="UP000070371">
    <property type="component" value="Chromosome"/>
</dbReference>
<dbReference type="AlphaFoldDB" id="A0A126V203"/>
<accession>A0A126V203</accession>
<dbReference type="OrthoDB" id="9797506at2"/>
<protein>
    <recommendedName>
        <fullName evidence="5">Phosphatidylethanolamine-binding protein</fullName>
    </recommendedName>
</protein>
<gene>
    <name evidence="3" type="ORF">RC74_14645</name>
</gene>
<feature type="chain" id="PRO_5007443271" description="Phosphatidylethanolamine-binding protein" evidence="2">
    <location>
        <begin position="26"/>
        <end position="186"/>
    </location>
</feature>
<dbReference type="CDD" id="cd00865">
    <property type="entry name" value="PEBP_bact_arch"/>
    <property type="match status" value="1"/>
</dbReference>
<organism evidence="3 4">
    <name type="scientific">Falsihalocynthiibacter arcticus</name>
    <dbReference type="NCBI Taxonomy" id="1579316"/>
    <lineage>
        <taxon>Bacteria</taxon>
        <taxon>Pseudomonadati</taxon>
        <taxon>Pseudomonadota</taxon>
        <taxon>Alphaproteobacteria</taxon>
        <taxon>Rhodobacterales</taxon>
        <taxon>Roseobacteraceae</taxon>
        <taxon>Falsihalocynthiibacter</taxon>
    </lineage>
</organism>
<evidence type="ECO:0000256" key="2">
    <source>
        <dbReference type="SAM" id="SignalP"/>
    </source>
</evidence>
<dbReference type="STRING" id="1579316.RC74_14645"/>
<evidence type="ECO:0008006" key="5">
    <source>
        <dbReference type="Google" id="ProtNLM"/>
    </source>
</evidence>
<dbReference type="RefSeq" id="WP_052275038.1">
    <property type="nucleotide sequence ID" value="NZ_CP014327.1"/>
</dbReference>
<dbReference type="InterPro" id="IPR005247">
    <property type="entry name" value="YbhB_YbcL/LppC-like"/>
</dbReference>
<dbReference type="InterPro" id="IPR036610">
    <property type="entry name" value="PEBP-like_sf"/>
</dbReference>